<keyword evidence="2" id="KW-1185">Reference proteome</keyword>
<organism evidence="1 2">
    <name type="scientific">Echinococcus multilocularis</name>
    <name type="common">Fox tapeworm</name>
    <dbReference type="NCBI Taxonomy" id="6211"/>
    <lineage>
        <taxon>Eukaryota</taxon>
        <taxon>Metazoa</taxon>
        <taxon>Spiralia</taxon>
        <taxon>Lophotrochozoa</taxon>
        <taxon>Platyhelminthes</taxon>
        <taxon>Cestoda</taxon>
        <taxon>Eucestoda</taxon>
        <taxon>Cyclophyllidea</taxon>
        <taxon>Taeniidae</taxon>
        <taxon>Echinococcus</taxon>
    </lineage>
</organism>
<reference evidence="1" key="1">
    <citation type="journal article" date="2013" name="Nature">
        <title>The genomes of four tapeworm species reveal adaptations to parasitism.</title>
        <authorList>
            <person name="Tsai I.J."/>
            <person name="Zarowiecki M."/>
            <person name="Holroyd N."/>
            <person name="Garciarrubio A."/>
            <person name="Sanchez-Flores A."/>
            <person name="Brooks K.L."/>
            <person name="Tracey A."/>
            <person name="Bobes R.J."/>
            <person name="Fragoso G."/>
            <person name="Sciutto E."/>
            <person name="Aslett M."/>
            <person name="Beasley H."/>
            <person name="Bennett H.M."/>
            <person name="Cai J."/>
            <person name="Camicia F."/>
            <person name="Clark R."/>
            <person name="Cucher M."/>
            <person name="De Silva N."/>
            <person name="Day T.A."/>
            <person name="Deplazes P."/>
            <person name="Estrada K."/>
            <person name="Fernandez C."/>
            <person name="Holland P.W."/>
            <person name="Hou J."/>
            <person name="Hu S."/>
            <person name="Huckvale T."/>
            <person name="Hung S.S."/>
            <person name="Kamenetzky L."/>
            <person name="Keane J.A."/>
            <person name="Kiss F."/>
            <person name="Koziol U."/>
            <person name="Lambert O."/>
            <person name="Liu K."/>
            <person name="Luo X."/>
            <person name="Luo Y."/>
            <person name="Macchiaroli N."/>
            <person name="Nichol S."/>
            <person name="Paps J."/>
            <person name="Parkinson J."/>
            <person name="Pouchkina-Stantcheva N."/>
            <person name="Riddiford N."/>
            <person name="Rosenzvit M."/>
            <person name="Salinas G."/>
            <person name="Wasmuth J.D."/>
            <person name="Zamanian M."/>
            <person name="Zheng Y."/>
            <person name="Cai X."/>
            <person name="Soberon X."/>
            <person name="Olson P.D."/>
            <person name="Laclette J.P."/>
            <person name="Brehm K."/>
            <person name="Berriman M."/>
            <person name="Garciarrubio A."/>
            <person name="Bobes R.J."/>
            <person name="Fragoso G."/>
            <person name="Sanchez-Flores A."/>
            <person name="Estrada K."/>
            <person name="Cevallos M.A."/>
            <person name="Morett E."/>
            <person name="Gonzalez V."/>
            <person name="Portillo T."/>
            <person name="Ochoa-Leyva A."/>
            <person name="Jose M.V."/>
            <person name="Sciutto E."/>
            <person name="Landa A."/>
            <person name="Jimenez L."/>
            <person name="Valdes V."/>
            <person name="Carrero J.C."/>
            <person name="Larralde C."/>
            <person name="Morales-Montor J."/>
            <person name="Limon-Lason J."/>
            <person name="Soberon X."/>
            <person name="Laclette J.P."/>
        </authorList>
    </citation>
    <scope>NUCLEOTIDE SEQUENCE [LARGE SCALE GENOMIC DNA]</scope>
</reference>
<dbReference type="AlphaFoldDB" id="A0A087W2N3"/>
<evidence type="ECO:0000313" key="2">
    <source>
        <dbReference type="Proteomes" id="UP000017246"/>
    </source>
</evidence>
<gene>
    <name evidence="1" type="ORF">EmuJ_000263600</name>
</gene>
<reference evidence="1" key="2">
    <citation type="submission" date="2015-11" db="EMBL/GenBank/DDBJ databases">
        <authorList>
            <person name="Zhang Y."/>
            <person name="Guo Z."/>
        </authorList>
    </citation>
    <scope>NUCLEOTIDE SEQUENCE</scope>
</reference>
<accession>A0A087W2N3</accession>
<protein>
    <submittedName>
        <fullName evidence="1">Osjnba0071g03.9 protein</fullName>
    </submittedName>
</protein>
<evidence type="ECO:0000313" key="1">
    <source>
        <dbReference type="EMBL" id="CDI98765.1"/>
    </source>
</evidence>
<dbReference type="EMBL" id="LN902850">
    <property type="protein sequence ID" value="CDI98765.1"/>
    <property type="molecule type" value="Genomic_DNA"/>
</dbReference>
<name>A0A087W2N3_ECHMU</name>
<dbReference type="Proteomes" id="UP000017246">
    <property type="component" value="Unassembled WGS sequence"/>
</dbReference>
<proteinExistence type="predicted"/>
<sequence>MIGSHIQNVSERAAKNEQTTYFYPPRFSALSDVIRLVFRTDVKKRHKLKRNRKTASNRITIDFSILFIEATKLRIW</sequence>